<evidence type="ECO:0000313" key="2">
    <source>
        <dbReference type="EMBL" id="KAK8750170.1"/>
    </source>
</evidence>
<accession>A0AAW0Y474</accession>
<evidence type="ECO:0000256" key="1">
    <source>
        <dbReference type="SAM" id="Phobius"/>
    </source>
</evidence>
<dbReference type="EMBL" id="JARKIK010000008">
    <property type="protein sequence ID" value="KAK8750170.1"/>
    <property type="molecule type" value="Genomic_DNA"/>
</dbReference>
<keyword evidence="1" id="KW-0812">Transmembrane</keyword>
<dbReference type="Proteomes" id="UP001445076">
    <property type="component" value="Unassembled WGS sequence"/>
</dbReference>
<name>A0AAW0Y474_CHEQU</name>
<protein>
    <submittedName>
        <fullName evidence="2">Uncharacterized protein</fullName>
    </submittedName>
</protein>
<feature type="transmembrane region" description="Helical" evidence="1">
    <location>
        <begin position="76"/>
        <end position="98"/>
    </location>
</feature>
<comment type="caution">
    <text evidence="2">The sequence shown here is derived from an EMBL/GenBank/DDBJ whole genome shotgun (WGS) entry which is preliminary data.</text>
</comment>
<proteinExistence type="predicted"/>
<keyword evidence="1" id="KW-1133">Transmembrane helix</keyword>
<gene>
    <name evidence="2" type="ORF">OTU49_015275</name>
</gene>
<feature type="non-terminal residue" evidence="2">
    <location>
        <position position="1"/>
    </location>
</feature>
<organism evidence="2 3">
    <name type="scientific">Cherax quadricarinatus</name>
    <name type="common">Australian red claw crayfish</name>
    <dbReference type="NCBI Taxonomy" id="27406"/>
    <lineage>
        <taxon>Eukaryota</taxon>
        <taxon>Metazoa</taxon>
        <taxon>Ecdysozoa</taxon>
        <taxon>Arthropoda</taxon>
        <taxon>Crustacea</taxon>
        <taxon>Multicrustacea</taxon>
        <taxon>Malacostraca</taxon>
        <taxon>Eumalacostraca</taxon>
        <taxon>Eucarida</taxon>
        <taxon>Decapoda</taxon>
        <taxon>Pleocyemata</taxon>
        <taxon>Astacidea</taxon>
        <taxon>Parastacoidea</taxon>
        <taxon>Parastacidae</taxon>
        <taxon>Cherax</taxon>
    </lineage>
</organism>
<feature type="transmembrane region" description="Helical" evidence="1">
    <location>
        <begin position="39"/>
        <end position="64"/>
    </location>
</feature>
<reference evidence="2 3" key="1">
    <citation type="journal article" date="2024" name="BMC Genomics">
        <title>Genome assembly of redclaw crayfish (Cherax quadricarinatus) provides insights into its immune adaptation and hypoxia tolerance.</title>
        <authorList>
            <person name="Liu Z."/>
            <person name="Zheng J."/>
            <person name="Li H."/>
            <person name="Fang K."/>
            <person name="Wang S."/>
            <person name="He J."/>
            <person name="Zhou D."/>
            <person name="Weng S."/>
            <person name="Chi M."/>
            <person name="Gu Z."/>
            <person name="He J."/>
            <person name="Li F."/>
            <person name="Wang M."/>
        </authorList>
    </citation>
    <scope>NUCLEOTIDE SEQUENCE [LARGE SCALE GENOMIC DNA]</scope>
    <source>
        <strain evidence="2">ZL_2023a</strain>
    </source>
</reference>
<keyword evidence="3" id="KW-1185">Reference proteome</keyword>
<evidence type="ECO:0000313" key="3">
    <source>
        <dbReference type="Proteomes" id="UP001445076"/>
    </source>
</evidence>
<dbReference type="AlphaFoldDB" id="A0AAW0Y474"/>
<feature type="non-terminal residue" evidence="2">
    <location>
        <position position="99"/>
    </location>
</feature>
<keyword evidence="1" id="KW-0472">Membrane</keyword>
<sequence>PPPPPPRIYSSTSFSRHFLQGFFHIFILSADLKSIVPSSLLFLFLFLCILCFSSLTLVFNYGFFNIFSLLPLLYPLVFFSFFVFFFFILLLLLLFLTFF</sequence>